<sequence>MTELPSLAPIVQGAHPGIDDDEAAARQAIKRTWFLLVEPLCMRLTEQSLI</sequence>
<accession>A0A101LU01</accession>
<comment type="caution">
    <text evidence="1">The sequence shown here is derived from an EMBL/GenBank/DDBJ whole genome shotgun (WGS) entry which is preliminary data.</text>
</comment>
<dbReference type="AlphaFoldDB" id="A0A101LU01"/>
<protein>
    <submittedName>
        <fullName evidence="1">Uncharacterized protein</fullName>
    </submittedName>
</protein>
<evidence type="ECO:0000313" key="1">
    <source>
        <dbReference type="EMBL" id="KUM45326.1"/>
    </source>
</evidence>
<proteinExistence type="predicted"/>
<organism evidence="1">
    <name type="scientific">Picea glauca</name>
    <name type="common">White spruce</name>
    <name type="synonym">Pinus glauca</name>
    <dbReference type="NCBI Taxonomy" id="3330"/>
    <lineage>
        <taxon>Eukaryota</taxon>
        <taxon>Viridiplantae</taxon>
        <taxon>Streptophyta</taxon>
        <taxon>Embryophyta</taxon>
        <taxon>Tracheophyta</taxon>
        <taxon>Spermatophyta</taxon>
        <taxon>Pinopsida</taxon>
        <taxon>Pinidae</taxon>
        <taxon>Conifers I</taxon>
        <taxon>Pinales</taxon>
        <taxon>Pinaceae</taxon>
        <taxon>Picea</taxon>
    </lineage>
</organism>
<reference evidence="1" key="1">
    <citation type="journal article" date="2015" name="Genome Biol. Evol.">
        <title>Organellar Genomes of White Spruce (Picea glauca): Assembly and Annotation.</title>
        <authorList>
            <person name="Jackman S.D."/>
            <person name="Warren R.L."/>
            <person name="Gibb E.A."/>
            <person name="Vandervalk B.P."/>
            <person name="Mohamadi H."/>
            <person name="Chu J."/>
            <person name="Raymond A."/>
            <person name="Pleasance S."/>
            <person name="Coope R."/>
            <person name="Wildung M.R."/>
            <person name="Ritland C.E."/>
            <person name="Bousquet J."/>
            <person name="Jones S.J."/>
            <person name="Bohlmann J."/>
            <person name="Birol I."/>
        </authorList>
    </citation>
    <scope>NUCLEOTIDE SEQUENCE [LARGE SCALE GENOMIC DNA]</scope>
    <source>
        <tissue evidence="1">Flushing bud</tissue>
    </source>
</reference>
<gene>
    <name evidence="1" type="ORF">ABT39_MTgene3399</name>
</gene>
<geneLocation type="mitochondrion" evidence="1"/>
<dbReference type="EMBL" id="LKAM01000020">
    <property type="protein sequence ID" value="KUM45326.1"/>
    <property type="molecule type" value="Genomic_DNA"/>
</dbReference>
<keyword evidence="1" id="KW-0496">Mitochondrion</keyword>
<name>A0A101LU01_PICGL</name>